<evidence type="ECO:0000256" key="2">
    <source>
        <dbReference type="SAM" id="Phobius"/>
    </source>
</evidence>
<proteinExistence type="predicted"/>
<gene>
    <name evidence="3" type="ORF">HA237_06455</name>
    <name evidence="4" type="ORF">J4224_00410</name>
</gene>
<keyword evidence="2" id="KW-0812">Transmembrane</keyword>
<evidence type="ECO:0008006" key="6">
    <source>
        <dbReference type="Google" id="ProtNLM"/>
    </source>
</evidence>
<dbReference type="EMBL" id="DUFG01000033">
    <property type="protein sequence ID" value="HIH08970.1"/>
    <property type="molecule type" value="Genomic_DNA"/>
</dbReference>
<evidence type="ECO:0000313" key="3">
    <source>
        <dbReference type="EMBL" id="HIH08970.1"/>
    </source>
</evidence>
<name>A0A7J4IVY6_9ARCH</name>
<dbReference type="EMBL" id="JAGVWF010000005">
    <property type="protein sequence ID" value="MBS3058871.1"/>
    <property type="molecule type" value="Genomic_DNA"/>
</dbReference>
<reference evidence="4" key="2">
    <citation type="submission" date="2021-03" db="EMBL/GenBank/DDBJ databases">
        <authorList>
            <person name="Jaffe A."/>
        </authorList>
    </citation>
    <scope>NUCLEOTIDE SEQUENCE</scope>
    <source>
        <strain evidence="4">RIFCSPHIGHO2_01_FULL_GW2011_AR10_43_9</strain>
    </source>
</reference>
<reference evidence="3" key="1">
    <citation type="journal article" date="2020" name="bioRxiv">
        <title>A rank-normalized archaeal taxonomy based on genome phylogeny resolves widespread incomplete and uneven classifications.</title>
        <authorList>
            <person name="Rinke C."/>
            <person name="Chuvochina M."/>
            <person name="Mussig A.J."/>
            <person name="Chaumeil P.-A."/>
            <person name="Waite D.W."/>
            <person name="Whitman W.B."/>
            <person name="Parks D.H."/>
            <person name="Hugenholtz P."/>
        </authorList>
    </citation>
    <scope>NUCLEOTIDE SEQUENCE</scope>
    <source>
        <strain evidence="3">UBA10011</strain>
    </source>
</reference>
<evidence type="ECO:0000313" key="5">
    <source>
        <dbReference type="Proteomes" id="UP000577419"/>
    </source>
</evidence>
<sequence>MGFLGKNVLALAFFLLLFSEASAFISELPGTVTVKGIPTEFYFKVTNDDIVDRPLEVEVLAPAETEFLEQPGIVGAGRTERVTVRVFPESTLNGKEITATVSAKLGKRAAEKNFKISFERALSCPVSIDLSLNKSQENGEKLFVVAALKNSSVSSEEVELAKISGLPESWGIELPNAVSVGRLEQKNLTVTITPNSAFEGEAELLFKCGDFIEKRSLNVSAGSEGNNFFSGLASLFSFEQLNRPFEFSELELLLDIALVLIAAVLLIAFIARFVRKIGGEKPAKPETNTASVQRHEVRAGRPRDKFETYNPRLEELKERIQGKK</sequence>
<keyword evidence="2" id="KW-0472">Membrane</keyword>
<accession>A0A7J4IVY6</accession>
<dbReference type="Proteomes" id="UP000577419">
    <property type="component" value="Unassembled WGS sequence"/>
</dbReference>
<dbReference type="Proteomes" id="UP000683213">
    <property type="component" value="Unassembled WGS sequence"/>
</dbReference>
<protein>
    <recommendedName>
        <fullName evidence="6">Alpha-galactosidase NEW3 domain-containing protein</fullName>
    </recommendedName>
</protein>
<evidence type="ECO:0000313" key="4">
    <source>
        <dbReference type="EMBL" id="MBS3058871.1"/>
    </source>
</evidence>
<feature type="transmembrane region" description="Helical" evidence="2">
    <location>
        <begin position="252"/>
        <end position="274"/>
    </location>
</feature>
<feature type="region of interest" description="Disordered" evidence="1">
    <location>
        <begin position="282"/>
        <end position="304"/>
    </location>
</feature>
<evidence type="ECO:0000256" key="1">
    <source>
        <dbReference type="SAM" id="MobiDB-lite"/>
    </source>
</evidence>
<organism evidence="3 5">
    <name type="scientific">Candidatus Iainarchaeum sp</name>
    <dbReference type="NCBI Taxonomy" id="3101447"/>
    <lineage>
        <taxon>Archaea</taxon>
        <taxon>Candidatus Iainarchaeota</taxon>
        <taxon>Candidatus Iainarchaeia</taxon>
        <taxon>Candidatus Iainarchaeales</taxon>
        <taxon>Candidatus Iainarchaeaceae</taxon>
        <taxon>Candidatus Iainarchaeum</taxon>
    </lineage>
</organism>
<feature type="compositionally biased region" description="Basic and acidic residues" evidence="1">
    <location>
        <begin position="293"/>
        <end position="304"/>
    </location>
</feature>
<keyword evidence="2" id="KW-1133">Transmembrane helix</keyword>
<dbReference type="AlphaFoldDB" id="A0A7J4IVY6"/>
<reference evidence="4" key="3">
    <citation type="submission" date="2021-05" db="EMBL/GenBank/DDBJ databases">
        <title>Protein family content uncovers lineage relationships and bacterial pathway maintenance mechanisms in DPANN archaea.</title>
        <authorList>
            <person name="Castelle C.J."/>
            <person name="Meheust R."/>
            <person name="Jaffe A.L."/>
            <person name="Seitz K."/>
            <person name="Gong X."/>
            <person name="Baker B.J."/>
            <person name="Banfield J.F."/>
        </authorList>
    </citation>
    <scope>NUCLEOTIDE SEQUENCE</scope>
    <source>
        <strain evidence="4">RIFCSPHIGHO2_01_FULL_GW2011_AR10_43_9</strain>
    </source>
</reference>
<comment type="caution">
    <text evidence="3">The sequence shown here is derived from an EMBL/GenBank/DDBJ whole genome shotgun (WGS) entry which is preliminary data.</text>
</comment>